<evidence type="ECO:0000259" key="2">
    <source>
        <dbReference type="Pfam" id="PF13840"/>
    </source>
</evidence>
<name>A0A411DL86_CHRID</name>
<dbReference type="PANTHER" id="PTHR39199:SF1">
    <property type="entry name" value="BLR5128 PROTEIN"/>
    <property type="match status" value="1"/>
</dbReference>
<dbReference type="InterPro" id="IPR045865">
    <property type="entry name" value="ACT-like_dom_sf"/>
</dbReference>
<feature type="domain" description="DUF2241" evidence="1">
    <location>
        <begin position="18"/>
        <end position="85"/>
    </location>
</feature>
<feature type="domain" description="CASTOR ACT" evidence="2">
    <location>
        <begin position="86"/>
        <end position="143"/>
    </location>
</feature>
<evidence type="ECO:0000259" key="1">
    <source>
        <dbReference type="Pfam" id="PF10000"/>
    </source>
</evidence>
<dbReference type="EMBL" id="CP035532">
    <property type="protein sequence ID" value="QBA21034.1"/>
    <property type="molecule type" value="Genomic_DNA"/>
</dbReference>
<organism evidence="3">
    <name type="scientific">Chryseobacterium indologenes</name>
    <name type="common">Flavobacterium indologenes</name>
    <dbReference type="NCBI Taxonomy" id="253"/>
    <lineage>
        <taxon>Bacteria</taxon>
        <taxon>Pseudomonadati</taxon>
        <taxon>Bacteroidota</taxon>
        <taxon>Flavobacteriia</taxon>
        <taxon>Flavobacteriales</taxon>
        <taxon>Weeksellaceae</taxon>
        <taxon>Chryseobacterium group</taxon>
        <taxon>Chryseobacterium</taxon>
    </lineage>
</organism>
<dbReference type="SUPFAM" id="SSF55021">
    <property type="entry name" value="ACT-like"/>
    <property type="match status" value="2"/>
</dbReference>
<dbReference type="Gene3D" id="3.30.2130.10">
    <property type="entry name" value="VC0802-like"/>
    <property type="match status" value="1"/>
</dbReference>
<protein>
    <submittedName>
        <fullName evidence="3">ACT domain-containing protein</fullName>
    </submittedName>
</protein>
<evidence type="ECO:0000313" key="3">
    <source>
        <dbReference type="EMBL" id="QBA21034.1"/>
    </source>
</evidence>
<dbReference type="AlphaFoldDB" id="A0A411DL86"/>
<dbReference type="PANTHER" id="PTHR39199">
    <property type="entry name" value="BLR5128 PROTEIN"/>
    <property type="match status" value="1"/>
</dbReference>
<sequence>MINKCGSSSLIFVSKKMSGEKDLALLIQNMEPVLNTGEYVFCTVETLAAIPDLEKVLFFFRENEAVTIVVEKTVADEWNMNYSYISSWITLTIHSSLEAVGLTAAFANALKKENISCNVVAAYFHDHIFVARKDAEKAMDALYALRSAQKL</sequence>
<reference evidence="3" key="1">
    <citation type="submission" date="2019-01" db="EMBL/GenBank/DDBJ databases">
        <title>Whole Genome Sequencing for Putative Detection of Antimicrobial Resistance and Potential Virulence Factors in Chryseobacterium indologenes isolated from Nile Tilapia in Tanzania.</title>
        <authorList>
            <person name="Mwega E."/>
            <person name="Mutoloki S."/>
            <person name="Mugimba K."/>
            <person name="Colquhoun D."/>
            <person name="Mdegela R."/>
            <person name="Evensen O."/>
            <person name="Wasteson Y."/>
        </authorList>
    </citation>
    <scope>NUCLEOTIDE SEQUENCE [LARGE SCALE GENOMIC DNA]</scope>
    <source>
        <strain evidence="3">StR 01</strain>
    </source>
</reference>
<dbReference type="Pfam" id="PF13840">
    <property type="entry name" value="ACT_7"/>
    <property type="match status" value="1"/>
</dbReference>
<dbReference type="Pfam" id="PF10000">
    <property type="entry name" value="ACT_3"/>
    <property type="match status" value="1"/>
</dbReference>
<proteinExistence type="predicted"/>
<gene>
    <name evidence="3" type="ORF">EU348_07445</name>
</gene>
<dbReference type="InterPro" id="IPR027795">
    <property type="entry name" value="CASTOR_ACT_dom"/>
</dbReference>
<accession>A0A411DL86</accession>
<dbReference type="InterPro" id="IPR018717">
    <property type="entry name" value="DUF2241"/>
</dbReference>